<proteinExistence type="predicted"/>
<evidence type="ECO:0000313" key="1">
    <source>
        <dbReference type="EMBL" id="RNM29873.1"/>
    </source>
</evidence>
<dbReference type="AlphaFoldDB" id="A0A3N0HYN0"/>
<name>A0A3N0HYN0_9FIRM</name>
<comment type="caution">
    <text evidence="1">The sequence shown here is derived from an EMBL/GenBank/DDBJ whole genome shotgun (WGS) entry which is preliminary data.</text>
</comment>
<dbReference type="Proteomes" id="UP000276568">
    <property type="component" value="Unassembled WGS sequence"/>
</dbReference>
<gene>
    <name evidence="1" type="ORF">EDX97_09635</name>
</gene>
<sequence length="139" mass="15473">MIVVKFLNNVHNLVEQKDIKETVIGASTSEGYNHTITCTVDPTTFDYLILYLYGSGSKVNNVVIAKYYNGAWYTTGAVADYRYIAVKLSSSGKTLTANVCDWVDSKSNAGGKITRIVGVNRGGHWLRFLTGWHLAERWC</sequence>
<reference evidence="1 2" key="1">
    <citation type="submission" date="2018-11" db="EMBL/GenBank/DDBJ databases">
        <title>Clostridium sp. nov., a member of the family Erysipelotrichaceae isolated from pig faeces.</title>
        <authorList>
            <person name="Chang Y.-H."/>
        </authorList>
    </citation>
    <scope>NUCLEOTIDE SEQUENCE [LARGE SCALE GENOMIC DNA]</scope>
    <source>
        <strain evidence="1 2">YH-panp20</strain>
    </source>
</reference>
<organism evidence="1 2">
    <name type="scientific">Absicoccus porci</name>
    <dbReference type="NCBI Taxonomy" id="2486576"/>
    <lineage>
        <taxon>Bacteria</taxon>
        <taxon>Bacillati</taxon>
        <taxon>Bacillota</taxon>
        <taxon>Erysipelotrichia</taxon>
        <taxon>Erysipelotrichales</taxon>
        <taxon>Erysipelotrichaceae</taxon>
        <taxon>Absicoccus</taxon>
    </lineage>
</organism>
<dbReference type="RefSeq" id="WP_128520936.1">
    <property type="nucleotide sequence ID" value="NZ_RJQC01000003.1"/>
</dbReference>
<evidence type="ECO:0000313" key="2">
    <source>
        <dbReference type="Proteomes" id="UP000276568"/>
    </source>
</evidence>
<dbReference type="OrthoDB" id="9803142at2"/>
<keyword evidence="2" id="KW-1185">Reference proteome</keyword>
<dbReference type="EMBL" id="RJQC01000003">
    <property type="protein sequence ID" value="RNM29873.1"/>
    <property type="molecule type" value="Genomic_DNA"/>
</dbReference>
<accession>A0A3N0HYN0</accession>
<protein>
    <submittedName>
        <fullName evidence="1">Uncharacterized protein</fullName>
    </submittedName>
</protein>